<feature type="domain" description="NAD(P)-binding" evidence="1">
    <location>
        <begin position="7"/>
        <end position="197"/>
    </location>
</feature>
<dbReference type="SUPFAM" id="SSF51735">
    <property type="entry name" value="NAD(P)-binding Rossmann-fold domains"/>
    <property type="match status" value="1"/>
</dbReference>
<name>A0A1X7BYK7_9RHOB</name>
<dbReference type="EMBL" id="FWXB01000031">
    <property type="protein sequence ID" value="SMC14590.1"/>
    <property type="molecule type" value="Genomic_DNA"/>
</dbReference>
<dbReference type="InterPro" id="IPR016040">
    <property type="entry name" value="NAD(P)-bd_dom"/>
</dbReference>
<dbReference type="PANTHER" id="PTHR43355:SF2">
    <property type="entry name" value="FLAVIN REDUCTASE (NADPH)"/>
    <property type="match status" value="1"/>
</dbReference>
<dbReference type="RefSeq" id="WP_085802483.1">
    <property type="nucleotide sequence ID" value="NZ_FWXB01000031.1"/>
</dbReference>
<dbReference type="InterPro" id="IPR036291">
    <property type="entry name" value="NAD(P)-bd_dom_sf"/>
</dbReference>
<dbReference type="GO" id="GO:0016646">
    <property type="term" value="F:oxidoreductase activity, acting on the CH-NH group of donors, NAD or NADP as acceptor"/>
    <property type="evidence" value="ECO:0007669"/>
    <property type="project" value="TreeGrafter"/>
</dbReference>
<dbReference type="Pfam" id="PF13460">
    <property type="entry name" value="NAD_binding_10"/>
    <property type="match status" value="1"/>
</dbReference>
<evidence type="ECO:0000313" key="3">
    <source>
        <dbReference type="Proteomes" id="UP000193224"/>
    </source>
</evidence>
<evidence type="ECO:0000313" key="2">
    <source>
        <dbReference type="EMBL" id="SMC14590.1"/>
    </source>
</evidence>
<reference evidence="2 3" key="1">
    <citation type="submission" date="2017-03" db="EMBL/GenBank/DDBJ databases">
        <authorList>
            <person name="Afonso C.L."/>
            <person name="Miller P.J."/>
            <person name="Scott M.A."/>
            <person name="Spackman E."/>
            <person name="Goraichik I."/>
            <person name="Dimitrov K.M."/>
            <person name="Suarez D.L."/>
            <person name="Swayne D.E."/>
        </authorList>
    </citation>
    <scope>NUCLEOTIDE SEQUENCE [LARGE SCALE GENOMIC DNA]</scope>
    <source>
        <strain evidence="2 3">CECT 7745</strain>
    </source>
</reference>
<dbReference type="InterPro" id="IPR051606">
    <property type="entry name" value="Polyketide_Oxido-like"/>
</dbReference>
<protein>
    <recommendedName>
        <fullName evidence="1">NAD(P)-binding domain-containing protein</fullName>
    </recommendedName>
</protein>
<sequence>MNIIVFGATGDVGSRIVSEALARNHSVTAVVRKETQIDTLPPSASGRVADVTNTEQVSELMTGHDLAISALRPPDGQEEILVELTKSVLTASAKTGVRALIVGGAASLKVPDLGQHTVLTAPGFLPADVVPIAQACQAQFELFSTEIDADWTYLCPPAMLMPGERTGQYRTGTDALVVDADGNSAIAMEDFAVAMIDEAQTARHRKERFTVAY</sequence>
<dbReference type="Proteomes" id="UP000193224">
    <property type="component" value="Unassembled WGS sequence"/>
</dbReference>
<dbReference type="AlphaFoldDB" id="A0A1X7BYK7"/>
<dbReference type="PANTHER" id="PTHR43355">
    <property type="entry name" value="FLAVIN REDUCTASE (NADPH)"/>
    <property type="match status" value="1"/>
</dbReference>
<evidence type="ECO:0000259" key="1">
    <source>
        <dbReference type="Pfam" id="PF13460"/>
    </source>
</evidence>
<organism evidence="2 3">
    <name type="scientific">Roseovarius aestuarii</name>
    <dbReference type="NCBI Taxonomy" id="475083"/>
    <lineage>
        <taxon>Bacteria</taxon>
        <taxon>Pseudomonadati</taxon>
        <taxon>Pseudomonadota</taxon>
        <taxon>Alphaproteobacteria</taxon>
        <taxon>Rhodobacterales</taxon>
        <taxon>Roseobacteraceae</taxon>
        <taxon>Roseovarius</taxon>
    </lineage>
</organism>
<dbReference type="Gene3D" id="3.40.50.720">
    <property type="entry name" value="NAD(P)-binding Rossmann-like Domain"/>
    <property type="match status" value="1"/>
</dbReference>
<accession>A0A1X7BYK7</accession>
<proteinExistence type="predicted"/>
<keyword evidence="3" id="KW-1185">Reference proteome</keyword>
<dbReference type="OrthoDB" id="7419852at2"/>
<gene>
    <name evidence="2" type="ORF">ROA7745_04459</name>
</gene>